<dbReference type="AlphaFoldDB" id="H0FWE0"/>
<reference evidence="1 2" key="1">
    <citation type="journal article" date="2012" name="J. Bacteriol.">
        <title>Draft Genome Sequence of Sinorhizobium meliloti CCNWSX0020, a Nitrogen-Fixing Symbiont with Copper Tolerance Capability Isolated from Lead-Zinc Mine Tailings.</title>
        <authorList>
            <person name="Li Z."/>
            <person name="Ma Z."/>
            <person name="Hao X."/>
            <person name="Wei G."/>
        </authorList>
    </citation>
    <scope>NUCLEOTIDE SEQUENCE [LARGE SCALE GENOMIC DNA]</scope>
    <source>
        <strain evidence="1 2">CCNWSX0020</strain>
    </source>
</reference>
<dbReference type="EMBL" id="AGVV01000010">
    <property type="protein sequence ID" value="EHK78567.1"/>
    <property type="molecule type" value="Genomic_DNA"/>
</dbReference>
<proteinExistence type="predicted"/>
<name>H0FWE0_RHIML</name>
<organism evidence="1 2">
    <name type="scientific">Sinorhizobium meliloti CCNWSX0020</name>
    <dbReference type="NCBI Taxonomy" id="1107881"/>
    <lineage>
        <taxon>Bacteria</taxon>
        <taxon>Pseudomonadati</taxon>
        <taxon>Pseudomonadota</taxon>
        <taxon>Alphaproteobacteria</taxon>
        <taxon>Hyphomicrobiales</taxon>
        <taxon>Rhizobiaceae</taxon>
        <taxon>Sinorhizobium/Ensifer group</taxon>
        <taxon>Sinorhizobium</taxon>
    </lineage>
</organism>
<gene>
    <name evidence="1" type="ORF">SM0020_07512</name>
</gene>
<accession>H0FWE0</accession>
<dbReference type="PATRIC" id="fig|1107881.3.peg.1506"/>
<protein>
    <submittedName>
        <fullName evidence="1">Uncharacterized protein</fullName>
    </submittedName>
</protein>
<sequence length="45" mass="4937">MQRDVAEAGDRKIAAENPRLTPLRREKMARAVVAGGLFKAALKTE</sequence>
<evidence type="ECO:0000313" key="2">
    <source>
        <dbReference type="Proteomes" id="UP000004038"/>
    </source>
</evidence>
<dbReference type="Proteomes" id="UP000004038">
    <property type="component" value="Unassembled WGS sequence"/>
</dbReference>
<evidence type="ECO:0000313" key="1">
    <source>
        <dbReference type="EMBL" id="EHK78567.1"/>
    </source>
</evidence>